<dbReference type="EMBL" id="FQXR01000003">
    <property type="protein sequence ID" value="SHH64872.1"/>
    <property type="molecule type" value="Genomic_DNA"/>
</dbReference>
<gene>
    <name evidence="1" type="ORF">SAMN02745180_00719</name>
</gene>
<accession>A0A1M5UP75</accession>
<dbReference type="InterPro" id="IPR029063">
    <property type="entry name" value="SAM-dependent_MTases_sf"/>
</dbReference>
<dbReference type="Proteomes" id="UP000184389">
    <property type="component" value="Unassembled WGS sequence"/>
</dbReference>
<organism evidence="1 2">
    <name type="scientific">Sporanaerobacter acetigenes DSM 13106</name>
    <dbReference type="NCBI Taxonomy" id="1123281"/>
    <lineage>
        <taxon>Bacteria</taxon>
        <taxon>Bacillati</taxon>
        <taxon>Bacillota</taxon>
        <taxon>Tissierellia</taxon>
        <taxon>Tissierellales</taxon>
        <taxon>Sporanaerobacteraceae</taxon>
        <taxon>Sporanaerobacter</taxon>
    </lineage>
</organism>
<dbReference type="Gene3D" id="3.40.50.150">
    <property type="entry name" value="Vaccinia Virus protein VP39"/>
    <property type="match status" value="1"/>
</dbReference>
<dbReference type="PANTHER" id="PTHR38451:SF1">
    <property type="entry name" value="TRNA (ADENINE(22)-N(1))-METHYLTRANSFERASE"/>
    <property type="match status" value="1"/>
</dbReference>
<dbReference type="GO" id="GO:0160105">
    <property type="term" value="F:tRNA (adenine(22)-N1)-methyltransferase activity"/>
    <property type="evidence" value="ECO:0007669"/>
    <property type="project" value="InterPro"/>
</dbReference>
<dbReference type="Pfam" id="PF12847">
    <property type="entry name" value="Methyltransf_18"/>
    <property type="match status" value="1"/>
</dbReference>
<keyword evidence="2" id="KW-1185">Reference proteome</keyword>
<sequence>MKLSPRLLGIATFVKNHSIVADIGTDHGYIPAYLIEKNISKKVIANDISKGSLKKAEEIIEELGYEENIEARLGNGLEVLKPFEADTVIIAGMGGPLIIDIIKSNAQIAETINDFILQPMIAADELRRYLYNNNFKIIDEKIIKEGDKHYEIIYAKHGKDCIEDEIYYELSKILVDKRDLQMKEYIQYKIKKTENILEKLDSEESEKAVERKKELIEKLGKYKEVLRCYESF</sequence>
<dbReference type="STRING" id="1123281.SAMN02745180_00719"/>
<dbReference type="OrthoDB" id="5881184at2"/>
<keyword evidence="1" id="KW-0489">Methyltransferase</keyword>
<proteinExistence type="predicted"/>
<dbReference type="InterPro" id="IPR006901">
    <property type="entry name" value="TrmK"/>
</dbReference>
<dbReference type="SUPFAM" id="SSF53335">
    <property type="entry name" value="S-adenosyl-L-methionine-dependent methyltransferases"/>
    <property type="match status" value="1"/>
</dbReference>
<dbReference type="RefSeq" id="WP_072743288.1">
    <property type="nucleotide sequence ID" value="NZ_FQXR01000003.1"/>
</dbReference>
<dbReference type="PIRSF" id="PIRSF018637">
    <property type="entry name" value="TrmK"/>
    <property type="match status" value="1"/>
</dbReference>
<reference evidence="1 2" key="1">
    <citation type="submission" date="2016-11" db="EMBL/GenBank/DDBJ databases">
        <authorList>
            <person name="Jaros S."/>
            <person name="Januszkiewicz K."/>
            <person name="Wedrychowicz H."/>
        </authorList>
    </citation>
    <scope>NUCLEOTIDE SEQUENCE [LARGE SCALE GENOMIC DNA]</scope>
    <source>
        <strain evidence="1 2">DSM 13106</strain>
    </source>
</reference>
<protein>
    <submittedName>
        <fullName evidence="1">tRNA (Adenine22-N1)-methyltransferase</fullName>
    </submittedName>
</protein>
<keyword evidence="1" id="KW-0808">Transferase</keyword>
<evidence type="ECO:0000313" key="2">
    <source>
        <dbReference type="Proteomes" id="UP000184389"/>
    </source>
</evidence>
<dbReference type="GO" id="GO:0032259">
    <property type="term" value="P:methylation"/>
    <property type="evidence" value="ECO:0007669"/>
    <property type="project" value="UniProtKB-KW"/>
</dbReference>
<dbReference type="PANTHER" id="PTHR38451">
    <property type="entry name" value="TRNA (ADENINE(22)-N(1))-METHYLTRANSFERASE"/>
    <property type="match status" value="1"/>
</dbReference>
<dbReference type="AlphaFoldDB" id="A0A1M5UP75"/>
<name>A0A1M5UP75_9FIRM</name>
<evidence type="ECO:0000313" key="1">
    <source>
        <dbReference type="EMBL" id="SHH64872.1"/>
    </source>
</evidence>